<proteinExistence type="predicted"/>
<protein>
    <recommendedName>
        <fullName evidence="6">SD-repeat containing protein B domain-containing protein</fullName>
    </recommendedName>
</protein>
<keyword evidence="2" id="KW-0964">Secreted</keyword>
<dbReference type="GO" id="GO:0005576">
    <property type="term" value="C:extracellular region"/>
    <property type="evidence" value="ECO:0007669"/>
    <property type="project" value="UniProtKB-SubCell"/>
</dbReference>
<feature type="signal peptide" evidence="5">
    <location>
        <begin position="1"/>
        <end position="33"/>
    </location>
</feature>
<evidence type="ECO:0000256" key="4">
    <source>
        <dbReference type="SAM" id="MobiDB-lite"/>
    </source>
</evidence>
<reference evidence="8" key="1">
    <citation type="submission" date="2016-10" db="EMBL/GenBank/DDBJ databases">
        <authorList>
            <person name="Varghese N."/>
            <person name="Submissions S."/>
        </authorList>
    </citation>
    <scope>NUCLEOTIDE SEQUENCE [LARGE SCALE GENOMIC DNA]</scope>
    <source>
        <strain evidence="8">CGMCC 4.6856</strain>
    </source>
</reference>
<dbReference type="OrthoDB" id="9773411at2"/>
<evidence type="ECO:0000313" key="7">
    <source>
        <dbReference type="EMBL" id="SEQ57354.1"/>
    </source>
</evidence>
<evidence type="ECO:0000256" key="5">
    <source>
        <dbReference type="SAM" id="SignalP"/>
    </source>
</evidence>
<feature type="region of interest" description="Disordered" evidence="4">
    <location>
        <begin position="270"/>
        <end position="293"/>
    </location>
</feature>
<dbReference type="AlphaFoldDB" id="A0A1H9H4S1"/>
<comment type="subcellular location">
    <subcellularLocation>
        <location evidence="1">Secreted</location>
    </subcellularLocation>
</comment>
<dbReference type="GO" id="GO:0005975">
    <property type="term" value="P:carbohydrate metabolic process"/>
    <property type="evidence" value="ECO:0007669"/>
    <property type="project" value="UniProtKB-ARBA"/>
</dbReference>
<name>A0A1H9H4S1_9ACTN</name>
<dbReference type="SUPFAM" id="SSF117074">
    <property type="entry name" value="Hypothetical protein PA1324"/>
    <property type="match status" value="1"/>
</dbReference>
<dbReference type="Pfam" id="PF17210">
    <property type="entry name" value="SdrD_B"/>
    <property type="match status" value="1"/>
</dbReference>
<evidence type="ECO:0000256" key="1">
    <source>
        <dbReference type="ARBA" id="ARBA00004613"/>
    </source>
</evidence>
<keyword evidence="3 5" id="KW-0732">Signal</keyword>
<evidence type="ECO:0000256" key="2">
    <source>
        <dbReference type="ARBA" id="ARBA00022525"/>
    </source>
</evidence>
<evidence type="ECO:0000259" key="6">
    <source>
        <dbReference type="Pfam" id="PF17210"/>
    </source>
</evidence>
<feature type="domain" description="SD-repeat containing protein B" evidence="6">
    <location>
        <begin position="178"/>
        <end position="249"/>
    </location>
</feature>
<evidence type="ECO:0000256" key="3">
    <source>
        <dbReference type="ARBA" id="ARBA00022729"/>
    </source>
</evidence>
<dbReference type="Gene3D" id="2.60.40.10">
    <property type="entry name" value="Immunoglobulins"/>
    <property type="match status" value="1"/>
</dbReference>
<dbReference type="InterPro" id="IPR013783">
    <property type="entry name" value="Ig-like_fold"/>
</dbReference>
<dbReference type="STRING" id="1036181.SAMN05421756_104122"/>
<organism evidence="7 8">
    <name type="scientific">Microlunatus flavus</name>
    <dbReference type="NCBI Taxonomy" id="1036181"/>
    <lineage>
        <taxon>Bacteria</taxon>
        <taxon>Bacillati</taxon>
        <taxon>Actinomycetota</taxon>
        <taxon>Actinomycetes</taxon>
        <taxon>Propionibacteriales</taxon>
        <taxon>Propionibacteriaceae</taxon>
        <taxon>Microlunatus</taxon>
    </lineage>
</organism>
<accession>A0A1H9H4S1</accession>
<dbReference type="InterPro" id="IPR033764">
    <property type="entry name" value="Sdr_B"/>
</dbReference>
<feature type="chain" id="PRO_5011480517" description="SD-repeat containing protein B domain-containing protein" evidence="5">
    <location>
        <begin position="34"/>
        <end position="293"/>
    </location>
</feature>
<dbReference type="EMBL" id="FOFA01000004">
    <property type="protein sequence ID" value="SEQ57354.1"/>
    <property type="molecule type" value="Genomic_DNA"/>
</dbReference>
<dbReference type="Proteomes" id="UP000198504">
    <property type="component" value="Unassembled WGS sequence"/>
</dbReference>
<gene>
    <name evidence="7" type="ORF">SAMN05421756_104122</name>
</gene>
<keyword evidence="8" id="KW-1185">Reference proteome</keyword>
<dbReference type="RefSeq" id="WP_091179987.1">
    <property type="nucleotide sequence ID" value="NZ_FOFA01000004.1"/>
</dbReference>
<evidence type="ECO:0000313" key="8">
    <source>
        <dbReference type="Proteomes" id="UP000198504"/>
    </source>
</evidence>
<sequence length="293" mass="31037">MARARRPRRARLAGGAVLALLLGGVLGQQPAAAEPVASPARCSDDGCWTWFSQFVRLDKTVTGLGPHGAGDTLTFTGQISCIDWLEPDFFSVDVARGASTGTTGVWVKQLDNTSGWECTVSEIDPRYGPADLYAVAGPTTFSPQTFRQPHWSVQTDEDHPMAVVTSTSAFRAAGVRGTVWDDRDSDGVRDRGEAGLGGVRVQLDARSPRAYPSHLVATTRADGSYAFGGLAAGDYAATFPGVPGYRTVAVTSPPAAGRPSGTVRTLTLEPGAERTGLDQGYARARAMRPPRDR</sequence>